<accession>A0A2K2AVM2</accession>
<keyword evidence="2" id="KW-1185">Reference proteome</keyword>
<proteinExistence type="predicted"/>
<dbReference type="EMBL" id="CM009293">
    <property type="protein sequence ID" value="PNT41577.1"/>
    <property type="molecule type" value="Genomic_DNA"/>
</dbReference>
<name>A0A2K2AVM2_POPTR</name>
<protein>
    <submittedName>
        <fullName evidence="1">Uncharacterized protein</fullName>
    </submittedName>
</protein>
<dbReference type="InParanoid" id="A0A2K2AVM2"/>
<evidence type="ECO:0000313" key="2">
    <source>
        <dbReference type="Proteomes" id="UP000006729"/>
    </source>
</evidence>
<gene>
    <name evidence="1" type="ORF">POPTR_004G162900</name>
</gene>
<evidence type="ECO:0000313" key="1">
    <source>
        <dbReference type="EMBL" id="PNT41577.1"/>
    </source>
</evidence>
<organism evidence="1 2">
    <name type="scientific">Populus trichocarpa</name>
    <name type="common">Western balsam poplar</name>
    <name type="synonym">Populus balsamifera subsp. trichocarpa</name>
    <dbReference type="NCBI Taxonomy" id="3694"/>
    <lineage>
        <taxon>Eukaryota</taxon>
        <taxon>Viridiplantae</taxon>
        <taxon>Streptophyta</taxon>
        <taxon>Embryophyta</taxon>
        <taxon>Tracheophyta</taxon>
        <taxon>Spermatophyta</taxon>
        <taxon>Magnoliopsida</taxon>
        <taxon>eudicotyledons</taxon>
        <taxon>Gunneridae</taxon>
        <taxon>Pentapetalae</taxon>
        <taxon>rosids</taxon>
        <taxon>fabids</taxon>
        <taxon>Malpighiales</taxon>
        <taxon>Salicaceae</taxon>
        <taxon>Saliceae</taxon>
        <taxon>Populus</taxon>
    </lineage>
</organism>
<sequence>MTCEVENPLWVSLLFIDNLYEPIRKSNCSSLKKHCSFCYARITKHGELKSSPGYCTGLAIF</sequence>
<dbReference type="AlphaFoldDB" id="A0A2K2AVM2"/>
<reference evidence="1 2" key="1">
    <citation type="journal article" date="2006" name="Science">
        <title>The genome of black cottonwood, Populus trichocarpa (Torr. &amp; Gray).</title>
        <authorList>
            <person name="Tuskan G.A."/>
            <person name="Difazio S."/>
            <person name="Jansson S."/>
            <person name="Bohlmann J."/>
            <person name="Grigoriev I."/>
            <person name="Hellsten U."/>
            <person name="Putnam N."/>
            <person name="Ralph S."/>
            <person name="Rombauts S."/>
            <person name="Salamov A."/>
            <person name="Schein J."/>
            <person name="Sterck L."/>
            <person name="Aerts A."/>
            <person name="Bhalerao R.R."/>
            <person name="Bhalerao R.P."/>
            <person name="Blaudez D."/>
            <person name="Boerjan W."/>
            <person name="Brun A."/>
            <person name="Brunner A."/>
            <person name="Busov V."/>
            <person name="Campbell M."/>
            <person name="Carlson J."/>
            <person name="Chalot M."/>
            <person name="Chapman J."/>
            <person name="Chen G.L."/>
            <person name="Cooper D."/>
            <person name="Coutinho P.M."/>
            <person name="Couturier J."/>
            <person name="Covert S."/>
            <person name="Cronk Q."/>
            <person name="Cunningham R."/>
            <person name="Davis J."/>
            <person name="Degroeve S."/>
            <person name="Dejardin A."/>
            <person name="Depamphilis C."/>
            <person name="Detter J."/>
            <person name="Dirks B."/>
            <person name="Dubchak I."/>
            <person name="Duplessis S."/>
            <person name="Ehlting J."/>
            <person name="Ellis B."/>
            <person name="Gendler K."/>
            <person name="Goodstein D."/>
            <person name="Gribskov M."/>
            <person name="Grimwood J."/>
            <person name="Groover A."/>
            <person name="Gunter L."/>
            <person name="Hamberger B."/>
            <person name="Heinze B."/>
            <person name="Helariutta Y."/>
            <person name="Henrissat B."/>
            <person name="Holligan D."/>
            <person name="Holt R."/>
            <person name="Huang W."/>
            <person name="Islam-Faridi N."/>
            <person name="Jones S."/>
            <person name="Jones-Rhoades M."/>
            <person name="Jorgensen R."/>
            <person name="Joshi C."/>
            <person name="Kangasjarvi J."/>
            <person name="Karlsson J."/>
            <person name="Kelleher C."/>
            <person name="Kirkpatrick R."/>
            <person name="Kirst M."/>
            <person name="Kohler A."/>
            <person name="Kalluri U."/>
            <person name="Larimer F."/>
            <person name="Leebens-Mack J."/>
            <person name="Leple J.C."/>
            <person name="Locascio P."/>
            <person name="Lou Y."/>
            <person name="Lucas S."/>
            <person name="Martin F."/>
            <person name="Montanini B."/>
            <person name="Napoli C."/>
            <person name="Nelson D.R."/>
            <person name="Nelson C."/>
            <person name="Nieminen K."/>
            <person name="Nilsson O."/>
            <person name="Pereda V."/>
            <person name="Peter G."/>
            <person name="Philippe R."/>
            <person name="Pilate G."/>
            <person name="Poliakov A."/>
            <person name="Razumovskaya J."/>
            <person name="Richardson P."/>
            <person name="Rinaldi C."/>
            <person name="Ritland K."/>
            <person name="Rouze P."/>
            <person name="Ryaboy D."/>
            <person name="Schmutz J."/>
            <person name="Schrader J."/>
            <person name="Segerman B."/>
            <person name="Shin H."/>
            <person name="Siddiqui A."/>
            <person name="Sterky F."/>
            <person name="Terry A."/>
            <person name="Tsai C.J."/>
            <person name="Uberbacher E."/>
            <person name="Unneberg P."/>
            <person name="Vahala J."/>
            <person name="Wall K."/>
            <person name="Wessler S."/>
            <person name="Yang G."/>
            <person name="Yin T."/>
            <person name="Douglas C."/>
            <person name="Marra M."/>
            <person name="Sandberg G."/>
            <person name="Van de Peer Y."/>
            <person name="Rokhsar D."/>
        </authorList>
    </citation>
    <scope>NUCLEOTIDE SEQUENCE [LARGE SCALE GENOMIC DNA]</scope>
    <source>
        <strain evidence="2">cv. Nisqually</strain>
    </source>
</reference>
<dbReference type="Proteomes" id="UP000006729">
    <property type="component" value="Chromosome 4"/>
</dbReference>